<reference evidence="9" key="2">
    <citation type="submission" date="2025-09" db="UniProtKB">
        <authorList>
            <consortium name="Ensembl"/>
        </authorList>
    </citation>
    <scope>IDENTIFICATION</scope>
</reference>
<dbReference type="GO" id="GO:0007628">
    <property type="term" value="P:adult walking behavior"/>
    <property type="evidence" value="ECO:0007669"/>
    <property type="project" value="Ensembl"/>
</dbReference>
<dbReference type="GeneTree" id="ENSGT00940000154365"/>
<feature type="compositionally biased region" description="Gly residues" evidence="7">
    <location>
        <begin position="328"/>
        <end position="339"/>
    </location>
</feature>
<dbReference type="GO" id="GO:0021522">
    <property type="term" value="P:spinal cord motor neuron differentiation"/>
    <property type="evidence" value="ECO:0007669"/>
    <property type="project" value="Ensembl"/>
</dbReference>
<dbReference type="SUPFAM" id="SSF46689">
    <property type="entry name" value="Homeodomain-like"/>
    <property type="match status" value="1"/>
</dbReference>
<dbReference type="SMART" id="SM00389">
    <property type="entry name" value="HOX"/>
    <property type="match status" value="1"/>
</dbReference>
<feature type="compositionally biased region" description="Low complexity" evidence="7">
    <location>
        <begin position="43"/>
        <end position="78"/>
    </location>
</feature>
<dbReference type="InterPro" id="IPR001356">
    <property type="entry name" value="HD"/>
</dbReference>
<feature type="compositionally biased region" description="Acidic residues" evidence="7">
    <location>
        <begin position="309"/>
        <end position="324"/>
    </location>
</feature>
<dbReference type="GO" id="GO:0051960">
    <property type="term" value="P:regulation of nervous system development"/>
    <property type="evidence" value="ECO:0007669"/>
    <property type="project" value="TreeGrafter"/>
</dbReference>
<evidence type="ECO:0000256" key="3">
    <source>
        <dbReference type="ARBA" id="ARBA00023155"/>
    </source>
</evidence>
<dbReference type="PRINTS" id="PR00024">
    <property type="entry name" value="HOMEOBOX"/>
</dbReference>
<keyword evidence="4 5" id="KW-0539">Nucleus</keyword>
<dbReference type="PROSITE" id="PS00027">
    <property type="entry name" value="HOMEOBOX_1"/>
    <property type="match status" value="1"/>
</dbReference>
<dbReference type="GO" id="GO:0005634">
    <property type="term" value="C:nucleus"/>
    <property type="evidence" value="ECO:0007669"/>
    <property type="project" value="UniProtKB-SubCell"/>
</dbReference>
<dbReference type="Pfam" id="PF00046">
    <property type="entry name" value="Homeodomain"/>
    <property type="match status" value="1"/>
</dbReference>
<evidence type="ECO:0000256" key="6">
    <source>
        <dbReference type="RuleBase" id="RU000682"/>
    </source>
</evidence>
<evidence type="ECO:0000259" key="8">
    <source>
        <dbReference type="PROSITE" id="PS50071"/>
    </source>
</evidence>
<dbReference type="InterPro" id="IPR042982">
    <property type="entry name" value="GBX-1/2"/>
</dbReference>
<evidence type="ECO:0000256" key="1">
    <source>
        <dbReference type="ARBA" id="ARBA00004123"/>
    </source>
</evidence>
<dbReference type="GO" id="GO:0000981">
    <property type="term" value="F:DNA-binding transcription factor activity, RNA polymerase II-specific"/>
    <property type="evidence" value="ECO:0007669"/>
    <property type="project" value="InterPro"/>
</dbReference>
<dbReference type="PROSITE" id="PS50071">
    <property type="entry name" value="HOMEOBOX_2"/>
    <property type="match status" value="1"/>
</dbReference>
<evidence type="ECO:0000256" key="2">
    <source>
        <dbReference type="ARBA" id="ARBA00023125"/>
    </source>
</evidence>
<dbReference type="PANTHER" id="PTHR24334:SF2">
    <property type="entry name" value="HOMEOBOX PROTEIN GBX-1"/>
    <property type="match status" value="1"/>
</dbReference>
<dbReference type="AlphaFoldDB" id="A0A8D0B775"/>
<protein>
    <submittedName>
        <fullName evidence="9">Gastrulation brain homeobox 1</fullName>
    </submittedName>
</protein>
<comment type="subcellular location">
    <subcellularLocation>
        <location evidence="1 5 6">Nucleus</location>
    </subcellularLocation>
</comment>
<dbReference type="Ensembl" id="ENSSMRT00000002015.1">
    <property type="protein sequence ID" value="ENSSMRP00000001676.1"/>
    <property type="gene ID" value="ENSSMRG00000001471.1"/>
</dbReference>
<feature type="DNA-binding region" description="Homeobox" evidence="5">
    <location>
        <begin position="379"/>
        <end position="438"/>
    </location>
</feature>
<feature type="compositionally biased region" description="Low complexity" evidence="7">
    <location>
        <begin position="350"/>
        <end position="377"/>
    </location>
</feature>
<accession>A0A8D0B775</accession>
<dbReference type="Gene3D" id="1.10.10.60">
    <property type="entry name" value="Homeodomain-like"/>
    <property type="match status" value="1"/>
</dbReference>
<dbReference type="InterPro" id="IPR017970">
    <property type="entry name" value="Homeobox_CS"/>
</dbReference>
<keyword evidence="3 5" id="KW-0371">Homeobox</keyword>
<reference evidence="9" key="1">
    <citation type="submission" date="2025-08" db="UniProtKB">
        <authorList>
            <consortium name="Ensembl"/>
        </authorList>
    </citation>
    <scope>IDENTIFICATION</scope>
</reference>
<feature type="domain" description="Homeobox" evidence="8">
    <location>
        <begin position="377"/>
        <end position="437"/>
    </location>
</feature>
<dbReference type="InterPro" id="IPR020479">
    <property type="entry name" value="HD_metazoa"/>
</dbReference>
<evidence type="ECO:0000313" key="9">
    <source>
        <dbReference type="Ensembl" id="ENSSMRP00000001676.1"/>
    </source>
</evidence>
<dbReference type="GO" id="GO:0000977">
    <property type="term" value="F:RNA polymerase II transcription regulatory region sequence-specific DNA binding"/>
    <property type="evidence" value="ECO:0007669"/>
    <property type="project" value="TreeGrafter"/>
</dbReference>
<feature type="compositionally biased region" description="Pro residues" evidence="7">
    <location>
        <begin position="9"/>
        <end position="27"/>
    </location>
</feature>
<dbReference type="GO" id="GO:0048663">
    <property type="term" value="P:neuron fate commitment"/>
    <property type="evidence" value="ECO:0007669"/>
    <property type="project" value="Ensembl"/>
</dbReference>
<dbReference type="Proteomes" id="UP000694421">
    <property type="component" value="Unplaced"/>
</dbReference>
<evidence type="ECO:0000256" key="4">
    <source>
        <dbReference type="ARBA" id="ARBA00023242"/>
    </source>
</evidence>
<dbReference type="InterPro" id="IPR009057">
    <property type="entry name" value="Homeodomain-like_sf"/>
</dbReference>
<dbReference type="GO" id="GO:0019230">
    <property type="term" value="P:proprioception"/>
    <property type="evidence" value="ECO:0007669"/>
    <property type="project" value="Ensembl"/>
</dbReference>
<dbReference type="GO" id="GO:0097374">
    <property type="term" value="P:sensory neuron axon guidance"/>
    <property type="evidence" value="ECO:0007669"/>
    <property type="project" value="Ensembl"/>
</dbReference>
<keyword evidence="10" id="KW-1185">Reference proteome</keyword>
<organism evidence="9 10">
    <name type="scientific">Salvator merianae</name>
    <name type="common">Argentine black and white tegu</name>
    <name type="synonym">Tupinambis merianae</name>
    <dbReference type="NCBI Taxonomy" id="96440"/>
    <lineage>
        <taxon>Eukaryota</taxon>
        <taxon>Metazoa</taxon>
        <taxon>Chordata</taxon>
        <taxon>Craniata</taxon>
        <taxon>Vertebrata</taxon>
        <taxon>Euteleostomi</taxon>
        <taxon>Lepidosauria</taxon>
        <taxon>Squamata</taxon>
        <taxon>Bifurcata</taxon>
        <taxon>Unidentata</taxon>
        <taxon>Episquamata</taxon>
        <taxon>Laterata</taxon>
        <taxon>Teiioidea</taxon>
        <taxon>Teiidae</taxon>
        <taxon>Salvator</taxon>
    </lineage>
</organism>
<feature type="region of interest" description="Disordered" evidence="7">
    <location>
        <begin position="220"/>
        <end position="385"/>
    </location>
</feature>
<evidence type="ECO:0000256" key="5">
    <source>
        <dbReference type="PROSITE-ProRule" id="PRU00108"/>
    </source>
</evidence>
<name>A0A8D0B775_SALMN</name>
<keyword evidence="2 5" id="KW-0238">DNA-binding</keyword>
<evidence type="ECO:0000256" key="7">
    <source>
        <dbReference type="SAM" id="MobiDB-lite"/>
    </source>
</evidence>
<dbReference type="CDD" id="cd00086">
    <property type="entry name" value="homeodomain"/>
    <property type="match status" value="1"/>
</dbReference>
<sequence>MSPAAGRHPLPPPSASPPPLRARPPSPSAESDSGSRALGAATAEGRAPAKRAQAARAAGLLEGAAAPGREAELAAAARRPGRADGRSARLRLRLESGGAAGRPPGRAARPVAVGPADAAAAMQRPAGQGAAFSIDSLIGHSPPAPRSGPLLYTGYPMFMPYRPLVLPHGPLQTAAGLPPLAPLASFAAGRLGNSFCASLGQAVPSMVALTTALPSFGESPDGFYPAQELPGTGRGSAEPPCRRRGAPETQESDDPPSGRDKEPPEPPLHFPETFSGLAEGKAYSSDEEKDGNGRPGVTAATAATCSSEREDDSSAEAESEDEPAFLDGTGGGGGGGGLLGPKSKAKRAPGETAGAAPSAGGAPTSSSASSTSSSGPGKSRRRRTAFTSEQLLELEKEFHCKKYLSLTERSQIAHALKLSEVQVKIWFQNRRAKWKRIKAGNVTGRSGEPVRNPKIVVPIPVHVNRFAVRSQHQQLEQQRP</sequence>
<feature type="region of interest" description="Disordered" evidence="7">
    <location>
        <begin position="1"/>
        <end position="88"/>
    </location>
</feature>
<proteinExistence type="predicted"/>
<dbReference type="FunFam" id="1.10.10.60:FF:000360">
    <property type="entry name" value="Gastrulation brain homeobox"/>
    <property type="match status" value="1"/>
</dbReference>
<dbReference type="PANTHER" id="PTHR24334">
    <property type="entry name" value="HOMEOBOX PROTEIN GBX"/>
    <property type="match status" value="1"/>
</dbReference>
<evidence type="ECO:0000313" key="10">
    <source>
        <dbReference type="Proteomes" id="UP000694421"/>
    </source>
</evidence>